<feature type="transmembrane region" description="Helical" evidence="6">
    <location>
        <begin position="101"/>
        <end position="123"/>
    </location>
</feature>
<sequence length="179" mass="20090">LKIEKTNPFQIIGVILSLFGVLIIITKAKLDILINLDFNKGDLTMVIAMFSWATYSALLKKKQHDLSQLSLLQVIITFGLIFLIPIYIIEMNLGYNIKLNTPFILTLSYVVLFPGLASFICWIKGISLIGANRSGVFLHLMPIIAAIMAMLIFDEKFMIYHILGAIFILSGIILSNRKV</sequence>
<evidence type="ECO:0000256" key="1">
    <source>
        <dbReference type="ARBA" id="ARBA00004651"/>
    </source>
</evidence>
<dbReference type="PANTHER" id="PTHR32322">
    <property type="entry name" value="INNER MEMBRANE TRANSPORTER"/>
    <property type="match status" value="1"/>
</dbReference>
<dbReference type="SUPFAM" id="SSF103481">
    <property type="entry name" value="Multidrug resistance efflux transporter EmrE"/>
    <property type="match status" value="1"/>
</dbReference>
<evidence type="ECO:0000313" key="8">
    <source>
        <dbReference type="EMBL" id="SVD42968.1"/>
    </source>
</evidence>
<feature type="transmembrane region" description="Helical" evidence="6">
    <location>
        <begin position="42"/>
        <end position="59"/>
    </location>
</feature>
<dbReference type="InterPro" id="IPR037185">
    <property type="entry name" value="EmrE-like"/>
</dbReference>
<name>A0A382VAJ8_9ZZZZ</name>
<dbReference type="Pfam" id="PF00892">
    <property type="entry name" value="EamA"/>
    <property type="match status" value="1"/>
</dbReference>
<protein>
    <recommendedName>
        <fullName evidence="7">EamA domain-containing protein</fullName>
    </recommendedName>
</protein>
<feature type="transmembrane region" description="Helical" evidence="6">
    <location>
        <begin position="12"/>
        <end position="30"/>
    </location>
</feature>
<gene>
    <name evidence="8" type="ORF">METZ01_LOCUS395822</name>
</gene>
<evidence type="ECO:0000256" key="5">
    <source>
        <dbReference type="ARBA" id="ARBA00023136"/>
    </source>
</evidence>
<dbReference type="AlphaFoldDB" id="A0A382VAJ8"/>
<evidence type="ECO:0000256" key="3">
    <source>
        <dbReference type="ARBA" id="ARBA00022692"/>
    </source>
</evidence>
<dbReference type="InterPro" id="IPR000620">
    <property type="entry name" value="EamA_dom"/>
</dbReference>
<dbReference type="PANTHER" id="PTHR32322:SF18">
    <property type="entry name" value="S-ADENOSYLMETHIONINE_S-ADENOSYLHOMOCYSTEINE TRANSPORTER"/>
    <property type="match status" value="1"/>
</dbReference>
<feature type="transmembrane region" description="Helical" evidence="6">
    <location>
        <begin position="135"/>
        <end position="153"/>
    </location>
</feature>
<dbReference type="GO" id="GO:0005886">
    <property type="term" value="C:plasma membrane"/>
    <property type="evidence" value="ECO:0007669"/>
    <property type="project" value="UniProtKB-SubCell"/>
</dbReference>
<feature type="transmembrane region" description="Helical" evidence="6">
    <location>
        <begin position="159"/>
        <end position="176"/>
    </location>
</feature>
<proteinExistence type="predicted"/>
<keyword evidence="2" id="KW-1003">Cell membrane</keyword>
<keyword evidence="4 6" id="KW-1133">Transmembrane helix</keyword>
<dbReference type="InterPro" id="IPR050638">
    <property type="entry name" value="AA-Vitamin_Transporters"/>
</dbReference>
<organism evidence="8">
    <name type="scientific">marine metagenome</name>
    <dbReference type="NCBI Taxonomy" id="408172"/>
    <lineage>
        <taxon>unclassified sequences</taxon>
        <taxon>metagenomes</taxon>
        <taxon>ecological metagenomes</taxon>
    </lineage>
</organism>
<feature type="domain" description="EamA" evidence="7">
    <location>
        <begin position="40"/>
        <end position="176"/>
    </location>
</feature>
<keyword evidence="5 6" id="KW-0472">Membrane</keyword>
<feature type="non-terminal residue" evidence="8">
    <location>
        <position position="1"/>
    </location>
</feature>
<dbReference type="EMBL" id="UINC01150098">
    <property type="protein sequence ID" value="SVD42968.1"/>
    <property type="molecule type" value="Genomic_DNA"/>
</dbReference>
<accession>A0A382VAJ8</accession>
<reference evidence="8" key="1">
    <citation type="submission" date="2018-05" db="EMBL/GenBank/DDBJ databases">
        <authorList>
            <person name="Lanie J.A."/>
            <person name="Ng W.-L."/>
            <person name="Kazmierczak K.M."/>
            <person name="Andrzejewski T.M."/>
            <person name="Davidsen T.M."/>
            <person name="Wayne K.J."/>
            <person name="Tettelin H."/>
            <person name="Glass J.I."/>
            <person name="Rusch D."/>
            <person name="Podicherti R."/>
            <person name="Tsui H.-C.T."/>
            <person name="Winkler M.E."/>
        </authorList>
    </citation>
    <scope>NUCLEOTIDE SEQUENCE</scope>
</reference>
<keyword evidence="3 6" id="KW-0812">Transmembrane</keyword>
<evidence type="ECO:0000256" key="2">
    <source>
        <dbReference type="ARBA" id="ARBA00022475"/>
    </source>
</evidence>
<evidence type="ECO:0000256" key="6">
    <source>
        <dbReference type="SAM" id="Phobius"/>
    </source>
</evidence>
<comment type="subcellular location">
    <subcellularLocation>
        <location evidence="1">Cell membrane</location>
        <topology evidence="1">Multi-pass membrane protein</topology>
    </subcellularLocation>
</comment>
<evidence type="ECO:0000259" key="7">
    <source>
        <dbReference type="Pfam" id="PF00892"/>
    </source>
</evidence>
<evidence type="ECO:0000256" key="4">
    <source>
        <dbReference type="ARBA" id="ARBA00022989"/>
    </source>
</evidence>
<feature type="transmembrane region" description="Helical" evidence="6">
    <location>
        <begin position="71"/>
        <end position="89"/>
    </location>
</feature>